<keyword evidence="4" id="KW-0479">Metal-binding</keyword>
<dbReference type="InterPro" id="IPR024079">
    <property type="entry name" value="MetalloPept_cat_dom_sf"/>
</dbReference>
<dbReference type="GO" id="GO:0004222">
    <property type="term" value="F:metalloendopeptidase activity"/>
    <property type="evidence" value="ECO:0007669"/>
    <property type="project" value="InterPro"/>
</dbReference>
<dbReference type="PANTHER" id="PTHR11733">
    <property type="entry name" value="ZINC METALLOPROTEASE FAMILY M13 NEPRILYSIN-RELATED"/>
    <property type="match status" value="1"/>
</dbReference>
<evidence type="ECO:0000256" key="7">
    <source>
        <dbReference type="ARBA" id="ARBA00023049"/>
    </source>
</evidence>
<dbReference type="STRING" id="71999.KPaMU14_11415"/>
<dbReference type="InterPro" id="IPR018497">
    <property type="entry name" value="Peptidase_M13_C"/>
</dbReference>
<dbReference type="AlphaFoldDB" id="M2YF69"/>
<evidence type="ECO:0000256" key="2">
    <source>
        <dbReference type="ARBA" id="ARBA00007357"/>
    </source>
</evidence>
<evidence type="ECO:0000256" key="8">
    <source>
        <dbReference type="SAM" id="MobiDB-lite"/>
    </source>
</evidence>
<evidence type="ECO:0000259" key="9">
    <source>
        <dbReference type="Pfam" id="PF01431"/>
    </source>
</evidence>
<comment type="caution">
    <text evidence="11">The sequence shown here is derived from an EMBL/GenBank/DDBJ whole genome shotgun (WGS) entry which is preliminary data.</text>
</comment>
<dbReference type="GO" id="GO:0016485">
    <property type="term" value="P:protein processing"/>
    <property type="evidence" value="ECO:0007669"/>
    <property type="project" value="TreeGrafter"/>
</dbReference>
<dbReference type="RefSeq" id="WP_006214156.1">
    <property type="nucleotide sequence ID" value="NZ_ANHZ02000005.1"/>
</dbReference>
<dbReference type="GO" id="GO:0005886">
    <property type="term" value="C:plasma membrane"/>
    <property type="evidence" value="ECO:0007669"/>
    <property type="project" value="TreeGrafter"/>
</dbReference>
<evidence type="ECO:0000313" key="11">
    <source>
        <dbReference type="EMBL" id="EME37229.1"/>
    </source>
</evidence>
<dbReference type="PROSITE" id="PS51885">
    <property type="entry name" value="NEPRILYSIN"/>
    <property type="match status" value="1"/>
</dbReference>
<keyword evidence="7" id="KW-0482">Metalloprotease</keyword>
<evidence type="ECO:0000259" key="10">
    <source>
        <dbReference type="Pfam" id="PF05649"/>
    </source>
</evidence>
<organism evidence="11 12">
    <name type="scientific">Kocuria palustris PEL</name>
    <dbReference type="NCBI Taxonomy" id="1236550"/>
    <lineage>
        <taxon>Bacteria</taxon>
        <taxon>Bacillati</taxon>
        <taxon>Actinomycetota</taxon>
        <taxon>Actinomycetes</taxon>
        <taxon>Micrococcales</taxon>
        <taxon>Micrococcaceae</taxon>
        <taxon>Kocuria</taxon>
    </lineage>
</organism>
<protein>
    <submittedName>
        <fullName evidence="11">Metallopeptidase</fullName>
    </submittedName>
</protein>
<dbReference type="PRINTS" id="PR00786">
    <property type="entry name" value="NEPRILYSIN"/>
</dbReference>
<dbReference type="GO" id="GO:0046872">
    <property type="term" value="F:metal ion binding"/>
    <property type="evidence" value="ECO:0007669"/>
    <property type="project" value="UniProtKB-KW"/>
</dbReference>
<feature type="region of interest" description="Disordered" evidence="8">
    <location>
        <begin position="594"/>
        <end position="617"/>
    </location>
</feature>
<dbReference type="PANTHER" id="PTHR11733:SF167">
    <property type="entry name" value="FI17812P1-RELATED"/>
    <property type="match status" value="1"/>
</dbReference>
<evidence type="ECO:0000313" key="12">
    <source>
        <dbReference type="Proteomes" id="UP000009877"/>
    </source>
</evidence>
<dbReference type="Pfam" id="PF05649">
    <property type="entry name" value="Peptidase_M13_N"/>
    <property type="match status" value="1"/>
</dbReference>
<keyword evidence="6" id="KW-0862">Zinc</keyword>
<comment type="similarity">
    <text evidence="2">Belongs to the peptidase M13 family.</text>
</comment>
<dbReference type="InterPro" id="IPR000718">
    <property type="entry name" value="Peptidase_M13"/>
</dbReference>
<keyword evidence="5" id="KW-0378">Hydrolase</keyword>
<keyword evidence="3" id="KW-0645">Protease</keyword>
<dbReference type="Gene3D" id="3.40.390.10">
    <property type="entry name" value="Collagenase (Catalytic Domain)"/>
    <property type="match status" value="1"/>
</dbReference>
<feature type="domain" description="Peptidase M13 N-terminal" evidence="10">
    <location>
        <begin position="34"/>
        <end position="410"/>
    </location>
</feature>
<dbReference type="EMBL" id="ANHZ02000005">
    <property type="protein sequence ID" value="EME37229.1"/>
    <property type="molecule type" value="Genomic_DNA"/>
</dbReference>
<evidence type="ECO:0000256" key="1">
    <source>
        <dbReference type="ARBA" id="ARBA00001947"/>
    </source>
</evidence>
<gene>
    <name evidence="11" type="ORF">C884_02143</name>
</gene>
<feature type="domain" description="Peptidase M13 C-terminal" evidence="9">
    <location>
        <begin position="462"/>
        <end position="689"/>
    </location>
</feature>
<dbReference type="InterPro" id="IPR042089">
    <property type="entry name" value="Peptidase_M13_dom_2"/>
</dbReference>
<keyword evidence="12" id="KW-1185">Reference proteome</keyword>
<dbReference type="Pfam" id="PF01431">
    <property type="entry name" value="Peptidase_M13"/>
    <property type="match status" value="1"/>
</dbReference>
<name>M2YF69_9MICC</name>
<evidence type="ECO:0000256" key="4">
    <source>
        <dbReference type="ARBA" id="ARBA00022723"/>
    </source>
</evidence>
<evidence type="ECO:0000256" key="6">
    <source>
        <dbReference type="ARBA" id="ARBA00022833"/>
    </source>
</evidence>
<evidence type="ECO:0000256" key="3">
    <source>
        <dbReference type="ARBA" id="ARBA00022670"/>
    </source>
</evidence>
<dbReference type="SUPFAM" id="SSF55486">
    <property type="entry name" value="Metalloproteases ('zincins'), catalytic domain"/>
    <property type="match status" value="1"/>
</dbReference>
<proteinExistence type="inferred from homology"/>
<sequence>MTDSTAAPGPAPADTPEEAMTSLDATTFDRTVRPQDDLFRYVNGPWLREAQIPEDKALIGAFVVLRDRAEEAVREIVTEEPGEDPDPIRAKIADLYASYMDEQRLEQLGAQPLAEDLAEVDAVQDVRGLSRLFGRLLARGVSSVLGVDTDADPGDPGRSLVFIGQSGIGLPDEEYYREAQHTEIRQKYREHIARMLELAGIERAHDEAERIFGLETEIAQRHWDKVEVRDLTKMYNPKSLEELQQLSRNLDWSALLLEGLGLPTSAVETVVDQQPSFFAELDPLFHASRLEDWKAWARWQIVNSRAAYLSAAFVETDFAFYGTVLSGTPELKERWKRGVGLVNGVLGEAVGRVYVERHFSPTAKSRMDELVQNLLAAYRRSIETLDWMTDSTRAEALRKLASFTPKIGYPEKWRDYSQLEIRADDLVGNIVRTSEFERAELIRKAGKPVEKHEWLMTPQTVNAYYHPLRNEIVFPAAILQPPFFDEDAEDAMNYGGIGSVIGHEIGHGFDDKGSTADGDGRLRNWWSDEDRAAFEERTERLVSQYDGLVPDQLADRPEPPTVNGRMTLGENIGDLGGLSIAYKAWELSRGVVETADDPDEARERAGADPAAFEEQDDDGFTPAQKLFLSWSFIWQQKARDETTAQRLAVDVHSPNEFRANQTARNVDAFHEAFGTTESDLMWLDPQERVRIW</sequence>
<comment type="cofactor">
    <cofactor evidence="1">
        <name>Zn(2+)</name>
        <dbReference type="ChEBI" id="CHEBI:29105"/>
    </cofactor>
</comment>
<evidence type="ECO:0000256" key="5">
    <source>
        <dbReference type="ARBA" id="ARBA00022801"/>
    </source>
</evidence>
<dbReference type="InterPro" id="IPR008753">
    <property type="entry name" value="Peptidase_M13_N"/>
</dbReference>
<reference evidence="11 12" key="1">
    <citation type="journal article" date="2014" name="Genome Announc.">
        <title>Draft Genome Sequence of Kocuria palustris PEL.</title>
        <authorList>
            <person name="Sharma G."/>
            <person name="Khatri I."/>
            <person name="Subramanian S."/>
        </authorList>
    </citation>
    <scope>NUCLEOTIDE SEQUENCE [LARGE SCALE GENOMIC DNA]</scope>
    <source>
        <strain evidence="11 12">PEL</strain>
    </source>
</reference>
<dbReference type="CDD" id="cd08662">
    <property type="entry name" value="M13"/>
    <property type="match status" value="1"/>
</dbReference>
<accession>M2YF69</accession>
<dbReference type="Proteomes" id="UP000009877">
    <property type="component" value="Unassembled WGS sequence"/>
</dbReference>
<dbReference type="Gene3D" id="1.10.1380.10">
    <property type="entry name" value="Neutral endopeptidase , domain2"/>
    <property type="match status" value="1"/>
</dbReference>